<evidence type="ECO:0000256" key="1">
    <source>
        <dbReference type="ARBA" id="ARBA00004141"/>
    </source>
</evidence>
<sequence length="133" mass="14257">MPASIAWTLESPITSIFARVLLTTLFWSAGIFGLFNFSAIVSEMNAVNLPAPISFAVATIAVQLVGSLLLIGNFNGWGWLGAAVLGVFTLLTIPFGHAFWTFAEPRRTEELHIALEHISVSGGMLIAAILTLK</sequence>
<keyword evidence="4 5" id="KW-0472">Membrane</keyword>
<comment type="caution">
    <text evidence="6">The sequence shown here is derived from an EMBL/GenBank/DDBJ whole genome shotgun (WGS) entry which is preliminary data.</text>
</comment>
<accession>A0ABS8JQZ9</accession>
<dbReference type="RefSeq" id="WP_230508537.1">
    <property type="nucleotide sequence ID" value="NZ_JAJITD010000003.1"/>
</dbReference>
<comment type="subcellular location">
    <subcellularLocation>
        <location evidence="1">Membrane</location>
        <topology evidence="1">Multi-pass membrane protein</topology>
    </subcellularLocation>
</comment>
<protein>
    <submittedName>
        <fullName evidence="6">DoxX family protein</fullName>
    </submittedName>
</protein>
<keyword evidence="2 5" id="KW-0812">Transmembrane</keyword>
<evidence type="ECO:0000256" key="5">
    <source>
        <dbReference type="SAM" id="Phobius"/>
    </source>
</evidence>
<dbReference type="InterPro" id="IPR032808">
    <property type="entry name" value="DoxX"/>
</dbReference>
<dbReference type="Proteomes" id="UP001431019">
    <property type="component" value="Unassembled WGS sequence"/>
</dbReference>
<feature type="transmembrane region" description="Helical" evidence="5">
    <location>
        <begin position="77"/>
        <end position="102"/>
    </location>
</feature>
<evidence type="ECO:0000313" key="6">
    <source>
        <dbReference type="EMBL" id="MCC8392330.1"/>
    </source>
</evidence>
<feature type="transmembrane region" description="Helical" evidence="5">
    <location>
        <begin position="49"/>
        <end position="71"/>
    </location>
</feature>
<reference evidence="6 7" key="1">
    <citation type="submission" date="2021-11" db="EMBL/GenBank/DDBJ databases">
        <authorList>
            <person name="Oh E.-T."/>
            <person name="Kim S.-B."/>
        </authorList>
    </citation>
    <scope>NUCLEOTIDE SEQUENCE [LARGE SCALE GENOMIC DNA]</scope>
    <source>
        <strain evidence="6 7">MMS20-SJTR3</strain>
    </source>
</reference>
<proteinExistence type="predicted"/>
<gene>
    <name evidence="6" type="ORF">LJ656_06995</name>
</gene>
<organism evidence="6 7">
    <name type="scientific">Paraburkholderia sejongensis</name>
    <dbReference type="NCBI Taxonomy" id="2886946"/>
    <lineage>
        <taxon>Bacteria</taxon>
        <taxon>Pseudomonadati</taxon>
        <taxon>Pseudomonadota</taxon>
        <taxon>Betaproteobacteria</taxon>
        <taxon>Burkholderiales</taxon>
        <taxon>Burkholderiaceae</taxon>
        <taxon>Paraburkholderia</taxon>
    </lineage>
</organism>
<name>A0ABS8JQZ9_9BURK</name>
<evidence type="ECO:0000256" key="4">
    <source>
        <dbReference type="ARBA" id="ARBA00023136"/>
    </source>
</evidence>
<feature type="transmembrane region" description="Helical" evidence="5">
    <location>
        <begin position="16"/>
        <end position="37"/>
    </location>
</feature>
<evidence type="ECO:0000313" key="7">
    <source>
        <dbReference type="Proteomes" id="UP001431019"/>
    </source>
</evidence>
<dbReference type="EMBL" id="JAJITD010000003">
    <property type="protein sequence ID" value="MCC8392330.1"/>
    <property type="molecule type" value="Genomic_DNA"/>
</dbReference>
<keyword evidence="3 5" id="KW-1133">Transmembrane helix</keyword>
<evidence type="ECO:0000256" key="2">
    <source>
        <dbReference type="ARBA" id="ARBA00022692"/>
    </source>
</evidence>
<dbReference type="Pfam" id="PF07681">
    <property type="entry name" value="DoxX"/>
    <property type="match status" value="1"/>
</dbReference>
<keyword evidence="7" id="KW-1185">Reference proteome</keyword>
<evidence type="ECO:0000256" key="3">
    <source>
        <dbReference type="ARBA" id="ARBA00022989"/>
    </source>
</evidence>
<feature type="transmembrane region" description="Helical" evidence="5">
    <location>
        <begin position="114"/>
        <end position="132"/>
    </location>
</feature>